<accession>A0A3P7SXI9</accession>
<dbReference type="EMBL" id="UZAG01002301">
    <property type="protein sequence ID" value="VDO13176.1"/>
    <property type="molecule type" value="Genomic_DNA"/>
</dbReference>
<proteinExistence type="predicted"/>
<gene>
    <name evidence="1" type="ORF">BTMF_LOCUS2715</name>
</gene>
<evidence type="ECO:0000313" key="2">
    <source>
        <dbReference type="Proteomes" id="UP000280834"/>
    </source>
</evidence>
<dbReference type="Proteomes" id="UP000280834">
    <property type="component" value="Unassembled WGS sequence"/>
</dbReference>
<sequence>MEYGAPSGGNHSPSLYYRTVNIDSLSMTQLSISPRYNIDILSISTL</sequence>
<organism evidence="1 2">
    <name type="scientific">Brugia timori</name>
    <dbReference type="NCBI Taxonomy" id="42155"/>
    <lineage>
        <taxon>Eukaryota</taxon>
        <taxon>Metazoa</taxon>
        <taxon>Ecdysozoa</taxon>
        <taxon>Nematoda</taxon>
        <taxon>Chromadorea</taxon>
        <taxon>Rhabditida</taxon>
        <taxon>Spirurina</taxon>
        <taxon>Spiruromorpha</taxon>
        <taxon>Filarioidea</taxon>
        <taxon>Onchocercidae</taxon>
        <taxon>Brugia</taxon>
    </lineage>
</organism>
<protein>
    <submittedName>
        <fullName evidence="1">Uncharacterized protein</fullName>
    </submittedName>
</protein>
<keyword evidence="2" id="KW-1185">Reference proteome</keyword>
<evidence type="ECO:0000313" key="1">
    <source>
        <dbReference type="EMBL" id="VDO13176.1"/>
    </source>
</evidence>
<reference evidence="1 2" key="1">
    <citation type="submission" date="2018-11" db="EMBL/GenBank/DDBJ databases">
        <authorList>
            <consortium name="Pathogen Informatics"/>
        </authorList>
    </citation>
    <scope>NUCLEOTIDE SEQUENCE [LARGE SCALE GENOMIC DNA]</scope>
</reference>
<dbReference type="AlphaFoldDB" id="A0A3P7SXI9"/>
<name>A0A3P7SXI9_9BILA</name>